<name>U1MVX5_9EURY</name>
<gene>
    <name evidence="2" type="ORF">J07HQW2_01005</name>
</gene>
<dbReference type="Pfam" id="PF01385">
    <property type="entry name" value="OrfB_IS605"/>
    <property type="match status" value="1"/>
</dbReference>
<evidence type="ECO:0000259" key="1">
    <source>
        <dbReference type="Pfam" id="PF01385"/>
    </source>
</evidence>
<evidence type="ECO:0000313" key="3">
    <source>
        <dbReference type="Proteomes" id="UP000030710"/>
    </source>
</evidence>
<proteinExistence type="predicted"/>
<feature type="domain" description="Probable transposase IS891/IS1136/IS1341" evidence="1">
    <location>
        <begin position="17"/>
        <end position="113"/>
    </location>
</feature>
<organism evidence="2 3">
    <name type="scientific">Haloquadratum walsbyi J07HQW2</name>
    <dbReference type="NCBI Taxonomy" id="1238425"/>
    <lineage>
        <taxon>Archaea</taxon>
        <taxon>Methanobacteriati</taxon>
        <taxon>Methanobacteriota</taxon>
        <taxon>Stenosarchaea group</taxon>
        <taxon>Halobacteria</taxon>
        <taxon>Halobacteriales</taxon>
        <taxon>Haloferacaceae</taxon>
        <taxon>Haloquadratum</taxon>
    </lineage>
</organism>
<dbReference type="STRING" id="1238425.J07HQW2_01005"/>
<dbReference type="AlphaFoldDB" id="U1MVX5"/>
<dbReference type="HOGENOM" id="CLU_1412346_0_0_2"/>
<dbReference type="EMBL" id="KE356561">
    <property type="protein sequence ID" value="ERG94569.1"/>
    <property type="molecule type" value="Genomic_DNA"/>
</dbReference>
<sequence length="192" mass="22232">MEDPEDPPVESLSVDDCVGIDLGVLNYIHNPTGLVVDQLDLFEDRGRLEREQRALSRKEYESNNWDKHRQRIAKVHARMNQKKWDFKNKLAYYYTTHYKAVFLEDLNVKGMLESPQSARNKAEVGSGGETSFLLCNTTGRRTGVTWSRSNQRIQHWIARCVERVCTNRCGFENTRVRRAGAGLKRTEITTRL</sequence>
<dbReference type="InterPro" id="IPR001959">
    <property type="entry name" value="Transposase"/>
</dbReference>
<evidence type="ECO:0000313" key="2">
    <source>
        <dbReference type="EMBL" id="ERG94569.1"/>
    </source>
</evidence>
<reference evidence="2 3" key="1">
    <citation type="journal article" date="2013" name="PLoS ONE">
        <title>Assembly-driven community genomics of a hypersaline microbial ecosystem.</title>
        <authorList>
            <person name="Podell S."/>
            <person name="Ugalde J.A."/>
            <person name="Narasingarao P."/>
            <person name="Banfield J.F."/>
            <person name="Heidelberg K.B."/>
            <person name="Allen E.E."/>
        </authorList>
    </citation>
    <scope>NUCLEOTIDE SEQUENCE [LARGE SCALE GENOMIC DNA]</scope>
    <source>
        <strain evidence="3">J07HQW2</strain>
    </source>
</reference>
<accession>U1MVX5</accession>
<protein>
    <submittedName>
        <fullName evidence="2">Transposase</fullName>
    </submittedName>
</protein>
<dbReference type="Proteomes" id="UP000030710">
    <property type="component" value="Unassembled WGS sequence"/>
</dbReference>
<dbReference type="eggNOG" id="arCOG00684">
    <property type="taxonomic scope" value="Archaea"/>
</dbReference>